<dbReference type="PROSITE" id="PS51123">
    <property type="entry name" value="OMPA_2"/>
    <property type="match status" value="1"/>
</dbReference>
<evidence type="ECO:0000259" key="5">
    <source>
        <dbReference type="PROSITE" id="PS51123"/>
    </source>
</evidence>
<dbReference type="Proteomes" id="UP000537126">
    <property type="component" value="Unassembled WGS sequence"/>
</dbReference>
<dbReference type="InterPro" id="IPR006664">
    <property type="entry name" value="OMP_bac"/>
</dbReference>
<dbReference type="InterPro" id="IPR006665">
    <property type="entry name" value="OmpA-like"/>
</dbReference>
<evidence type="ECO:0000256" key="2">
    <source>
        <dbReference type="ARBA" id="ARBA00023136"/>
    </source>
</evidence>
<dbReference type="Gene3D" id="3.30.1330.60">
    <property type="entry name" value="OmpA-like domain"/>
    <property type="match status" value="1"/>
</dbReference>
<sequence length="321" mass="36416">MSIKSYAQILEDISPVIQDLGISTFSTEFIIQDKELGSPVEARIEVRDVIASQTIAVQKATGGSLSLDLPVKKLYNIRISEPKFEDTTITIDAKRLDTFQLVYRIPLTPKKVEYEINIQDIASGEGLNFGVVLTNRNRNEIIELSPEDAQDGRYLVKLREGDEYEIEVKNPNSYLFYARKFVALATKDLQQAEAKSKFEIKMTGLKLGAKIPLRNITFDYNSWELNEDAKREIDRIYKLLKENPTVIVEIAGHTDDRGSAAYNLTLSQKRANAVKEYLLQKGMPPNRFVTKGYGESQPIADNKTEEGRAKNRRFELIVLSM</sequence>
<dbReference type="PRINTS" id="PR01023">
    <property type="entry name" value="NAFLGMOTY"/>
</dbReference>
<dbReference type="CDD" id="cd07185">
    <property type="entry name" value="OmpA_C-like"/>
    <property type="match status" value="1"/>
</dbReference>
<comment type="caution">
    <text evidence="6">The sequence shown here is derived from an EMBL/GenBank/DDBJ whole genome shotgun (WGS) entry which is preliminary data.</text>
</comment>
<accession>A0A846MQ02</accession>
<evidence type="ECO:0000313" key="6">
    <source>
        <dbReference type="EMBL" id="NIK73644.1"/>
    </source>
</evidence>
<evidence type="ECO:0000256" key="4">
    <source>
        <dbReference type="PROSITE-ProRule" id="PRU00473"/>
    </source>
</evidence>
<dbReference type="SUPFAM" id="SSF103088">
    <property type="entry name" value="OmpA-like"/>
    <property type="match status" value="1"/>
</dbReference>
<organism evidence="6 7">
    <name type="scientific">Thermonema lapsum</name>
    <dbReference type="NCBI Taxonomy" id="28195"/>
    <lineage>
        <taxon>Bacteria</taxon>
        <taxon>Pseudomonadati</taxon>
        <taxon>Bacteroidota</taxon>
        <taxon>Cytophagia</taxon>
        <taxon>Cytophagales</taxon>
        <taxon>Thermonemataceae</taxon>
        <taxon>Thermonema</taxon>
    </lineage>
</organism>
<dbReference type="PRINTS" id="PR01021">
    <property type="entry name" value="OMPADOMAIN"/>
</dbReference>
<dbReference type="InterPro" id="IPR036737">
    <property type="entry name" value="OmpA-like_sf"/>
</dbReference>
<comment type="subcellular location">
    <subcellularLocation>
        <location evidence="1">Cell outer membrane</location>
    </subcellularLocation>
</comment>
<dbReference type="AlphaFoldDB" id="A0A846MQ02"/>
<dbReference type="PANTHER" id="PTHR30329:SF21">
    <property type="entry name" value="LIPOPROTEIN YIAD-RELATED"/>
    <property type="match status" value="1"/>
</dbReference>
<dbReference type="EMBL" id="JAASRN010000002">
    <property type="protein sequence ID" value="NIK73644.1"/>
    <property type="molecule type" value="Genomic_DNA"/>
</dbReference>
<dbReference type="Pfam" id="PF00691">
    <property type="entry name" value="OmpA"/>
    <property type="match status" value="1"/>
</dbReference>
<evidence type="ECO:0000313" key="7">
    <source>
        <dbReference type="Proteomes" id="UP000537126"/>
    </source>
</evidence>
<gene>
    <name evidence="6" type="ORF">FHS56_001157</name>
</gene>
<evidence type="ECO:0000256" key="3">
    <source>
        <dbReference type="ARBA" id="ARBA00023237"/>
    </source>
</evidence>
<name>A0A846MQ02_9BACT</name>
<dbReference type="InterPro" id="IPR050330">
    <property type="entry name" value="Bact_OuterMem_StrucFunc"/>
</dbReference>
<keyword evidence="3" id="KW-0998">Cell outer membrane</keyword>
<evidence type="ECO:0000256" key="1">
    <source>
        <dbReference type="ARBA" id="ARBA00004442"/>
    </source>
</evidence>
<keyword evidence="7" id="KW-1185">Reference proteome</keyword>
<dbReference type="RefSeq" id="WP_166918921.1">
    <property type="nucleotide sequence ID" value="NZ_JAASRN010000002.1"/>
</dbReference>
<reference evidence="6 7" key="1">
    <citation type="submission" date="2020-03" db="EMBL/GenBank/DDBJ databases">
        <title>Genomic Encyclopedia of Type Strains, Phase IV (KMG-IV): sequencing the most valuable type-strain genomes for metagenomic binning, comparative biology and taxonomic classification.</title>
        <authorList>
            <person name="Goeker M."/>
        </authorList>
    </citation>
    <scope>NUCLEOTIDE SEQUENCE [LARGE SCALE GENOMIC DNA]</scope>
    <source>
        <strain evidence="6 7">DSM 5718</strain>
    </source>
</reference>
<proteinExistence type="predicted"/>
<dbReference type="GO" id="GO:0009279">
    <property type="term" value="C:cell outer membrane"/>
    <property type="evidence" value="ECO:0007669"/>
    <property type="project" value="UniProtKB-SubCell"/>
</dbReference>
<dbReference type="PANTHER" id="PTHR30329">
    <property type="entry name" value="STATOR ELEMENT OF FLAGELLAR MOTOR COMPLEX"/>
    <property type="match status" value="1"/>
</dbReference>
<keyword evidence="2 4" id="KW-0472">Membrane</keyword>
<feature type="domain" description="OmpA-like" evidence="5">
    <location>
        <begin position="205"/>
        <end position="321"/>
    </location>
</feature>
<protein>
    <submittedName>
        <fullName evidence="6">Outer membrane protein OmpA-like peptidoglycan-associated protein</fullName>
    </submittedName>
</protein>